<protein>
    <recommendedName>
        <fullName evidence="12">Rab5-interacting protein</fullName>
    </recommendedName>
</protein>
<evidence type="ECO:0000256" key="3">
    <source>
        <dbReference type="ARBA" id="ARBA00022692"/>
    </source>
</evidence>
<evidence type="ECO:0008006" key="12">
    <source>
        <dbReference type="Google" id="ProtNLM"/>
    </source>
</evidence>
<dbReference type="EMBL" id="CAJOBH010000009">
    <property type="protein sequence ID" value="CAF3747165.1"/>
    <property type="molecule type" value="Genomic_DNA"/>
</dbReference>
<proteinExistence type="inferred from homology"/>
<keyword evidence="3 8" id="KW-0812">Transmembrane</keyword>
<reference evidence="9" key="1">
    <citation type="submission" date="2021-02" db="EMBL/GenBank/DDBJ databases">
        <authorList>
            <person name="Nowell W R."/>
        </authorList>
    </citation>
    <scope>NUCLEOTIDE SEQUENCE</scope>
</reference>
<evidence type="ECO:0000256" key="6">
    <source>
        <dbReference type="ARBA" id="ARBA00023136"/>
    </source>
</evidence>
<dbReference type="GO" id="GO:0005739">
    <property type="term" value="C:mitochondrion"/>
    <property type="evidence" value="ECO:0007669"/>
    <property type="project" value="GOC"/>
</dbReference>
<dbReference type="Proteomes" id="UP000681967">
    <property type="component" value="Unassembled WGS sequence"/>
</dbReference>
<evidence type="ECO:0000256" key="7">
    <source>
        <dbReference type="SAM" id="MobiDB-lite"/>
    </source>
</evidence>
<evidence type="ECO:0000256" key="2">
    <source>
        <dbReference type="ARBA" id="ARBA00009436"/>
    </source>
</evidence>
<dbReference type="GO" id="GO:0005789">
    <property type="term" value="C:endoplasmic reticulum membrane"/>
    <property type="evidence" value="ECO:0007669"/>
    <property type="project" value="UniProtKB-SubCell"/>
</dbReference>
<dbReference type="InterPro" id="IPR029008">
    <property type="entry name" value="EMC6-like"/>
</dbReference>
<evidence type="ECO:0000256" key="1">
    <source>
        <dbReference type="ARBA" id="ARBA00004477"/>
    </source>
</evidence>
<dbReference type="GO" id="GO:0097250">
    <property type="term" value="P:mitochondrial respirasome assembly"/>
    <property type="evidence" value="ECO:0007669"/>
    <property type="project" value="InterPro"/>
</dbReference>
<name>A0A815BD93_9BILA</name>
<accession>A0A815BD93</accession>
<keyword evidence="4" id="KW-0256">Endoplasmic reticulum</keyword>
<organism evidence="9 11">
    <name type="scientific">Rotaria magnacalcarata</name>
    <dbReference type="NCBI Taxonomy" id="392030"/>
    <lineage>
        <taxon>Eukaryota</taxon>
        <taxon>Metazoa</taxon>
        <taxon>Spiralia</taxon>
        <taxon>Gnathifera</taxon>
        <taxon>Rotifera</taxon>
        <taxon>Eurotatoria</taxon>
        <taxon>Bdelloidea</taxon>
        <taxon>Philodinida</taxon>
        <taxon>Philodinidae</taxon>
        <taxon>Rotaria</taxon>
    </lineage>
</organism>
<keyword evidence="5 8" id="KW-1133">Transmembrane helix</keyword>
<dbReference type="AlphaFoldDB" id="A0A815BD93"/>
<gene>
    <name evidence="10" type="ORF">BYL167_LOCUS128</name>
    <name evidence="9" type="ORF">CJN711_LOCUS15472</name>
</gene>
<evidence type="ECO:0000313" key="11">
    <source>
        <dbReference type="Proteomes" id="UP000663855"/>
    </source>
</evidence>
<dbReference type="EMBL" id="CAJNOV010007139">
    <property type="protein sequence ID" value="CAF1270892.1"/>
    <property type="molecule type" value="Genomic_DNA"/>
</dbReference>
<feature type="transmembrane region" description="Helical" evidence="8">
    <location>
        <begin position="54"/>
        <end position="71"/>
    </location>
</feature>
<sequence>MSASSSTTGNNSSASSRNTSRLSATSSERVSMAFIKRALTPTASWTHKEEFLDAVYWLRQVLSIIIGVILGTLSIKGLLGMIIFAAISSLIVFIYASNVQKVDPEEYGGMIEIIKEGFMTALATFLVSWIVLYSAFNAPKSTIPTI</sequence>
<evidence type="ECO:0000256" key="8">
    <source>
        <dbReference type="SAM" id="Phobius"/>
    </source>
</evidence>
<feature type="transmembrane region" description="Helical" evidence="8">
    <location>
        <begin position="117"/>
        <end position="136"/>
    </location>
</feature>
<dbReference type="InterPro" id="IPR010742">
    <property type="entry name" value="RCAF1"/>
</dbReference>
<dbReference type="PANTHER" id="PTHR12906:SF0">
    <property type="entry name" value="GEL COMPLEX SUBUNIT OPTI"/>
    <property type="match status" value="1"/>
</dbReference>
<dbReference type="PANTHER" id="PTHR12906">
    <property type="entry name" value="PROTEIN C20ORF24 RAB5-INTERACTING PROTEIN"/>
    <property type="match status" value="1"/>
</dbReference>
<dbReference type="Proteomes" id="UP000663855">
    <property type="component" value="Unassembled WGS sequence"/>
</dbReference>
<comment type="similarity">
    <text evidence="2">Belongs to the EMC6 family.</text>
</comment>
<comment type="subcellular location">
    <subcellularLocation>
        <location evidence="1">Endoplasmic reticulum membrane</location>
        <topology evidence="1">Multi-pass membrane protein</topology>
    </subcellularLocation>
</comment>
<evidence type="ECO:0000256" key="5">
    <source>
        <dbReference type="ARBA" id="ARBA00022989"/>
    </source>
</evidence>
<evidence type="ECO:0000313" key="10">
    <source>
        <dbReference type="EMBL" id="CAF3747165.1"/>
    </source>
</evidence>
<keyword evidence="6 8" id="KW-0472">Membrane</keyword>
<feature type="region of interest" description="Disordered" evidence="7">
    <location>
        <begin position="1"/>
        <end position="24"/>
    </location>
</feature>
<evidence type="ECO:0000313" key="9">
    <source>
        <dbReference type="EMBL" id="CAF1270892.1"/>
    </source>
</evidence>
<comment type="caution">
    <text evidence="9">The sequence shown here is derived from an EMBL/GenBank/DDBJ whole genome shotgun (WGS) entry which is preliminary data.</text>
</comment>
<feature type="transmembrane region" description="Helical" evidence="8">
    <location>
        <begin position="78"/>
        <end position="97"/>
    </location>
</feature>
<evidence type="ECO:0000256" key="4">
    <source>
        <dbReference type="ARBA" id="ARBA00022824"/>
    </source>
</evidence>
<dbReference type="Pfam" id="PF07019">
    <property type="entry name" value="EMC6"/>
    <property type="match status" value="1"/>
</dbReference>